<dbReference type="PANTHER" id="PTHR13848">
    <property type="entry name" value="PROTEIN YIPPEE-LIKE CG15309-RELATED"/>
    <property type="match status" value="1"/>
</dbReference>
<dbReference type="InterPro" id="IPR034751">
    <property type="entry name" value="Yippee"/>
</dbReference>
<proteinExistence type="predicted"/>
<dbReference type="PROSITE" id="PS51792">
    <property type="entry name" value="YIPPEE"/>
    <property type="match status" value="1"/>
</dbReference>
<sequence length="189" mass="21277">MPPNALAVSRAPVLESDMLLLIRGCKVGALSSCPLECFRLQFYCCFVCRNYVAQHDDIVSKSFQAQTGRAFLFSHTMNVIVGAKEDRHLITGFHTVADVFCFDCGEALGWEYFLAYEESQMYKGAKLCSRSIRLSRTIGFFPTKPSEIEFLLPIGHISLEKVLRLLAAGKQKPNQLGQELMGRKMVMRI</sequence>
<gene>
    <name evidence="2" type="ORF">Nepgr_024372</name>
</gene>
<reference evidence="2" key="1">
    <citation type="submission" date="2023-05" db="EMBL/GenBank/DDBJ databases">
        <title>Nepenthes gracilis genome sequencing.</title>
        <authorList>
            <person name="Fukushima K."/>
        </authorList>
    </citation>
    <scope>NUCLEOTIDE SEQUENCE</scope>
    <source>
        <strain evidence="2">SING2019-196</strain>
    </source>
</reference>
<dbReference type="EMBL" id="BSYO01000024">
    <property type="protein sequence ID" value="GMH22529.1"/>
    <property type="molecule type" value="Genomic_DNA"/>
</dbReference>
<comment type="caution">
    <text evidence="2">The sequence shown here is derived from an EMBL/GenBank/DDBJ whole genome shotgun (WGS) entry which is preliminary data.</text>
</comment>
<evidence type="ECO:0000313" key="3">
    <source>
        <dbReference type="Proteomes" id="UP001279734"/>
    </source>
</evidence>
<organism evidence="2 3">
    <name type="scientific">Nepenthes gracilis</name>
    <name type="common">Slender pitcher plant</name>
    <dbReference type="NCBI Taxonomy" id="150966"/>
    <lineage>
        <taxon>Eukaryota</taxon>
        <taxon>Viridiplantae</taxon>
        <taxon>Streptophyta</taxon>
        <taxon>Embryophyta</taxon>
        <taxon>Tracheophyta</taxon>
        <taxon>Spermatophyta</taxon>
        <taxon>Magnoliopsida</taxon>
        <taxon>eudicotyledons</taxon>
        <taxon>Gunneridae</taxon>
        <taxon>Pentapetalae</taxon>
        <taxon>Caryophyllales</taxon>
        <taxon>Nepenthaceae</taxon>
        <taxon>Nepenthes</taxon>
    </lineage>
</organism>
<keyword evidence="3" id="KW-1185">Reference proteome</keyword>
<dbReference type="InterPro" id="IPR039058">
    <property type="entry name" value="Yippee_fam"/>
</dbReference>
<evidence type="ECO:0000259" key="1">
    <source>
        <dbReference type="PROSITE" id="PS51792"/>
    </source>
</evidence>
<protein>
    <recommendedName>
        <fullName evidence="1">Yippee domain-containing protein</fullName>
    </recommendedName>
</protein>
<evidence type="ECO:0000313" key="2">
    <source>
        <dbReference type="EMBL" id="GMH22529.1"/>
    </source>
</evidence>
<feature type="domain" description="Yippee" evidence="1">
    <location>
        <begin position="41"/>
        <end position="138"/>
    </location>
</feature>
<dbReference type="Proteomes" id="UP001279734">
    <property type="component" value="Unassembled WGS sequence"/>
</dbReference>
<dbReference type="AlphaFoldDB" id="A0AAD3XZZ0"/>
<accession>A0AAD3XZZ0</accession>
<name>A0AAD3XZZ0_NEPGR</name>